<feature type="compositionally biased region" description="Low complexity" evidence="1">
    <location>
        <begin position="55"/>
        <end position="66"/>
    </location>
</feature>
<reference evidence="2 3" key="1">
    <citation type="journal article" date="2019" name="Sci. Rep.">
        <title>Orb-weaving spider Araneus ventricosus genome elucidates the spidroin gene catalogue.</title>
        <authorList>
            <person name="Kono N."/>
            <person name="Nakamura H."/>
            <person name="Ohtoshi R."/>
            <person name="Moran D.A.P."/>
            <person name="Shinohara A."/>
            <person name="Yoshida Y."/>
            <person name="Fujiwara M."/>
            <person name="Mori M."/>
            <person name="Tomita M."/>
            <person name="Arakawa K."/>
        </authorList>
    </citation>
    <scope>NUCLEOTIDE SEQUENCE [LARGE SCALE GENOMIC DNA]</scope>
</reference>
<feature type="compositionally biased region" description="Basic residues" evidence="1">
    <location>
        <begin position="36"/>
        <end position="45"/>
    </location>
</feature>
<gene>
    <name evidence="2" type="ORF">AVEN_241623_1</name>
</gene>
<protein>
    <submittedName>
        <fullName evidence="2">Uncharacterized protein</fullName>
    </submittedName>
</protein>
<dbReference type="AlphaFoldDB" id="A0A4Y2ST15"/>
<sequence>MSTHSSRSIIFSCDALLGPSTQPGILNRAAKDNGAHPRRGLKQRYRPTPSRSTFSWSSARPSPRVRSPTEKGERFMVKEDSAASVGTDLGRPREEV</sequence>
<dbReference type="Proteomes" id="UP000499080">
    <property type="component" value="Unassembled WGS sequence"/>
</dbReference>
<dbReference type="EMBL" id="BGPR01023398">
    <property type="protein sequence ID" value="GBN90556.1"/>
    <property type="molecule type" value="Genomic_DNA"/>
</dbReference>
<evidence type="ECO:0000256" key="1">
    <source>
        <dbReference type="SAM" id="MobiDB-lite"/>
    </source>
</evidence>
<feature type="compositionally biased region" description="Basic and acidic residues" evidence="1">
    <location>
        <begin position="67"/>
        <end position="81"/>
    </location>
</feature>
<proteinExistence type="predicted"/>
<evidence type="ECO:0000313" key="3">
    <source>
        <dbReference type="Proteomes" id="UP000499080"/>
    </source>
</evidence>
<accession>A0A4Y2ST15</accession>
<name>A0A4Y2ST15_ARAVE</name>
<evidence type="ECO:0000313" key="2">
    <source>
        <dbReference type="EMBL" id="GBN90556.1"/>
    </source>
</evidence>
<keyword evidence="3" id="KW-1185">Reference proteome</keyword>
<organism evidence="2 3">
    <name type="scientific">Araneus ventricosus</name>
    <name type="common">Orbweaver spider</name>
    <name type="synonym">Epeira ventricosa</name>
    <dbReference type="NCBI Taxonomy" id="182803"/>
    <lineage>
        <taxon>Eukaryota</taxon>
        <taxon>Metazoa</taxon>
        <taxon>Ecdysozoa</taxon>
        <taxon>Arthropoda</taxon>
        <taxon>Chelicerata</taxon>
        <taxon>Arachnida</taxon>
        <taxon>Araneae</taxon>
        <taxon>Araneomorphae</taxon>
        <taxon>Entelegynae</taxon>
        <taxon>Araneoidea</taxon>
        <taxon>Araneidae</taxon>
        <taxon>Araneus</taxon>
    </lineage>
</organism>
<feature type="region of interest" description="Disordered" evidence="1">
    <location>
        <begin position="19"/>
        <end position="96"/>
    </location>
</feature>
<comment type="caution">
    <text evidence="2">The sequence shown here is derived from an EMBL/GenBank/DDBJ whole genome shotgun (WGS) entry which is preliminary data.</text>
</comment>